<dbReference type="EMBL" id="SMNA01000001">
    <property type="protein sequence ID" value="TDE98896.1"/>
    <property type="molecule type" value="Genomic_DNA"/>
</dbReference>
<dbReference type="SUPFAM" id="SSF55961">
    <property type="entry name" value="Bet v1-like"/>
    <property type="match status" value="1"/>
</dbReference>
<protein>
    <recommendedName>
        <fullName evidence="3">DUF2867 domain-containing protein</fullName>
    </recommendedName>
</protein>
<proteinExistence type="predicted"/>
<name>A0ABY2E933_9MICO</name>
<reference evidence="1 2" key="1">
    <citation type="submission" date="2019-03" db="EMBL/GenBank/DDBJ databases">
        <title>Genomic features of bacteria from cold environments.</title>
        <authorList>
            <person name="Shen L."/>
        </authorList>
    </citation>
    <scope>NUCLEOTIDE SEQUENCE [LARGE SCALE GENOMIC DNA]</scope>
    <source>
        <strain evidence="2">T3246-1</strain>
    </source>
</reference>
<sequence length="181" mass="20336">MSLADQFLPTAEFAERHATVIDAPRDVVWDALMAFRFRDLRLAAPLFAARAVIGVALNGRRYRPPSGAMFLPLAQEEGRERVLGLLGRWWRFGEADSRADVRDAHDFRAFDEPGYGKAIMAFELEDAGPGRTRVVTRTRIVTTDAAAHRAMARYWLLIRPGSGFTRHLMLRAIGQRARDAA</sequence>
<keyword evidence="2" id="KW-1185">Reference proteome</keyword>
<dbReference type="Proteomes" id="UP000504882">
    <property type="component" value="Unassembled WGS sequence"/>
</dbReference>
<accession>A0ABY2E933</accession>
<organism evidence="1 2">
    <name type="scientific">Occultella glacieicola</name>
    <dbReference type="NCBI Taxonomy" id="2518684"/>
    <lineage>
        <taxon>Bacteria</taxon>
        <taxon>Bacillati</taxon>
        <taxon>Actinomycetota</taxon>
        <taxon>Actinomycetes</taxon>
        <taxon>Micrococcales</taxon>
        <taxon>Ruaniaceae</taxon>
        <taxon>Occultella</taxon>
    </lineage>
</organism>
<comment type="caution">
    <text evidence="1">The sequence shown here is derived from an EMBL/GenBank/DDBJ whole genome shotgun (WGS) entry which is preliminary data.</text>
</comment>
<evidence type="ECO:0000313" key="1">
    <source>
        <dbReference type="EMBL" id="TDE98896.1"/>
    </source>
</evidence>
<evidence type="ECO:0008006" key="3">
    <source>
        <dbReference type="Google" id="ProtNLM"/>
    </source>
</evidence>
<dbReference type="RefSeq" id="WP_133105798.1">
    <property type="nucleotide sequence ID" value="NZ_SMNA01000001.1"/>
</dbReference>
<gene>
    <name evidence="1" type="ORF">EXU48_01485</name>
</gene>
<evidence type="ECO:0000313" key="2">
    <source>
        <dbReference type="Proteomes" id="UP000504882"/>
    </source>
</evidence>